<proteinExistence type="predicted"/>
<dbReference type="PANTHER" id="PTHR36437:SF2">
    <property type="entry name" value="GLYOXALASE_BLEOMYCIN RESISTANCE PROTEIN_DIOXYGENASE"/>
    <property type="match status" value="1"/>
</dbReference>
<dbReference type="InterPro" id="IPR004360">
    <property type="entry name" value="Glyas_Fos-R_dOase_dom"/>
</dbReference>
<dbReference type="PROSITE" id="PS51819">
    <property type="entry name" value="VOC"/>
    <property type="match status" value="1"/>
</dbReference>
<accession>A0A640VNN1</accession>
<keyword evidence="3" id="KW-1185">Reference proteome</keyword>
<feature type="domain" description="VOC" evidence="1">
    <location>
        <begin position="4"/>
        <end position="126"/>
    </location>
</feature>
<evidence type="ECO:0000313" key="3">
    <source>
        <dbReference type="Proteomes" id="UP000436522"/>
    </source>
</evidence>
<dbReference type="Gene3D" id="3.10.180.10">
    <property type="entry name" value="2,3-Dihydroxybiphenyl 1,2-Dioxygenase, domain 1"/>
    <property type="match status" value="1"/>
</dbReference>
<dbReference type="RefSeq" id="WP_159975153.1">
    <property type="nucleotide sequence ID" value="NZ_BLIV01000002.1"/>
</dbReference>
<dbReference type="AlphaFoldDB" id="A0A640VNN1"/>
<dbReference type="SUPFAM" id="SSF54593">
    <property type="entry name" value="Glyoxalase/Bleomycin resistance protein/Dihydroxybiphenyl dioxygenase"/>
    <property type="match status" value="1"/>
</dbReference>
<comment type="caution">
    <text evidence="2">The sequence shown here is derived from an EMBL/GenBank/DDBJ whole genome shotgun (WGS) entry which is preliminary data.</text>
</comment>
<evidence type="ECO:0000313" key="2">
    <source>
        <dbReference type="EMBL" id="GFE49272.1"/>
    </source>
</evidence>
<dbReference type="PANTHER" id="PTHR36437">
    <property type="entry name" value="GLYOXALASE/BLEOMYCIN RESISTANCE PROTEIN/DIOXYGENASE"/>
    <property type="match status" value="1"/>
</dbReference>
<protein>
    <recommendedName>
        <fullName evidence="1">VOC domain-containing protein</fullName>
    </recommendedName>
</protein>
<evidence type="ECO:0000259" key="1">
    <source>
        <dbReference type="PROSITE" id="PS51819"/>
    </source>
</evidence>
<dbReference type="InterPro" id="IPR029068">
    <property type="entry name" value="Glyas_Bleomycin-R_OHBP_Dase"/>
</dbReference>
<dbReference type="Pfam" id="PF00903">
    <property type="entry name" value="Glyoxalase"/>
    <property type="match status" value="1"/>
</dbReference>
<gene>
    <name evidence="2" type="ORF">So717_10250</name>
</gene>
<dbReference type="Proteomes" id="UP000436522">
    <property type="component" value="Unassembled WGS sequence"/>
</dbReference>
<dbReference type="InterPro" id="IPR037523">
    <property type="entry name" value="VOC_core"/>
</dbReference>
<sequence>MPLRIALFSLLVPDYDEALAFFLRIGFECREDTNLGGGKRWVRIAPKGGETEILLARAVGDSQEAAVGAQGGGRVWLFLETEDFDADYRRMQSEGVQFEALPRDEPYGRVVVWSDPWGNRWDLIEFRHADRRGTVAVI</sequence>
<reference evidence="2 3" key="1">
    <citation type="submission" date="2019-12" db="EMBL/GenBank/DDBJ databases">
        <title>Roseobacter cerasinus sp. nov., isolated from seawater around aquaculture.</title>
        <authorList>
            <person name="Muramatsu S."/>
            <person name="Takabe Y."/>
            <person name="Mori K."/>
            <person name="Takaichi S."/>
            <person name="Hanada S."/>
        </authorList>
    </citation>
    <scope>NUCLEOTIDE SEQUENCE [LARGE SCALE GENOMIC DNA]</scope>
    <source>
        <strain evidence="2 3">AI77</strain>
    </source>
</reference>
<name>A0A640VNN1_9RHOB</name>
<dbReference type="OrthoDB" id="9794917at2"/>
<organism evidence="2 3">
    <name type="scientific">Roseobacter cerasinus</name>
    <dbReference type="NCBI Taxonomy" id="2602289"/>
    <lineage>
        <taxon>Bacteria</taxon>
        <taxon>Pseudomonadati</taxon>
        <taxon>Pseudomonadota</taxon>
        <taxon>Alphaproteobacteria</taxon>
        <taxon>Rhodobacterales</taxon>
        <taxon>Roseobacteraceae</taxon>
        <taxon>Roseobacter</taxon>
    </lineage>
</organism>
<dbReference type="EMBL" id="BLIV01000002">
    <property type="protein sequence ID" value="GFE49272.1"/>
    <property type="molecule type" value="Genomic_DNA"/>
</dbReference>